<evidence type="ECO:0000313" key="3">
    <source>
        <dbReference type="Proteomes" id="UP000006054"/>
    </source>
</evidence>
<dbReference type="HOGENOM" id="CLU_2990104_0_0_10"/>
<dbReference type="RefSeq" id="WP_014799039.1">
    <property type="nucleotide sequence ID" value="NC_018018.1"/>
</dbReference>
<evidence type="ECO:0000256" key="1">
    <source>
        <dbReference type="SAM" id="MobiDB-lite"/>
    </source>
</evidence>
<evidence type="ECO:0000313" key="2">
    <source>
        <dbReference type="EMBL" id="AFM05610.1"/>
    </source>
</evidence>
<dbReference type="Proteomes" id="UP000006054">
    <property type="component" value="Chromosome"/>
</dbReference>
<reference evidence="3" key="1">
    <citation type="submission" date="2012-06" db="EMBL/GenBank/DDBJ databases">
        <title>The complete genome of Flexibacter litoralis DSM 6794.</title>
        <authorList>
            <person name="Lucas S."/>
            <person name="Copeland A."/>
            <person name="Lapidus A."/>
            <person name="Glavina del Rio T."/>
            <person name="Dalin E."/>
            <person name="Tice H."/>
            <person name="Bruce D."/>
            <person name="Goodwin L."/>
            <person name="Pitluck S."/>
            <person name="Peters L."/>
            <person name="Ovchinnikova G."/>
            <person name="Lu M."/>
            <person name="Kyrpides N."/>
            <person name="Mavromatis K."/>
            <person name="Ivanova N."/>
            <person name="Brettin T."/>
            <person name="Detter J.C."/>
            <person name="Han C."/>
            <person name="Larimer F."/>
            <person name="Land M."/>
            <person name="Hauser L."/>
            <person name="Markowitz V."/>
            <person name="Cheng J.-F."/>
            <person name="Hugenholtz P."/>
            <person name="Woyke T."/>
            <person name="Wu D."/>
            <person name="Spring S."/>
            <person name="Lang E."/>
            <person name="Kopitz M."/>
            <person name="Brambilla E."/>
            <person name="Klenk H.-P."/>
            <person name="Eisen J.A."/>
        </authorList>
    </citation>
    <scope>NUCLEOTIDE SEQUENCE [LARGE SCALE GENOMIC DNA]</scope>
    <source>
        <strain evidence="3">ATCC 23117 / DSM 6794 / NBRC 15988 / NCIMB 1366 / Sio-4</strain>
    </source>
</reference>
<dbReference type="AlphaFoldDB" id="I4ANS5"/>
<name>I4ANS5_BERLS</name>
<keyword evidence="3" id="KW-1185">Reference proteome</keyword>
<proteinExistence type="predicted"/>
<feature type="region of interest" description="Disordered" evidence="1">
    <location>
        <begin position="27"/>
        <end position="57"/>
    </location>
</feature>
<sequence length="57" mass="6808">MKKRLLELGSNNSTREAITKSQLEEFKNPSSFFRNPRKSSFRNRKARRKDKSISKDY</sequence>
<accession>I4ANS5</accession>
<gene>
    <name evidence="2" type="ordered locus">Fleli_3280</name>
</gene>
<dbReference type="KEGG" id="fli:Fleli_3280"/>
<organism evidence="2 3">
    <name type="scientific">Bernardetia litoralis (strain ATCC 23117 / DSM 6794 / NBRC 15988 / NCIMB 1366 / Fx l1 / Sio-4)</name>
    <name type="common">Flexibacter litoralis</name>
    <dbReference type="NCBI Taxonomy" id="880071"/>
    <lineage>
        <taxon>Bacteria</taxon>
        <taxon>Pseudomonadati</taxon>
        <taxon>Bacteroidota</taxon>
        <taxon>Cytophagia</taxon>
        <taxon>Cytophagales</taxon>
        <taxon>Bernardetiaceae</taxon>
        <taxon>Bernardetia</taxon>
    </lineage>
</organism>
<protein>
    <submittedName>
        <fullName evidence="2">Uncharacterized protein</fullName>
    </submittedName>
</protein>
<feature type="compositionally biased region" description="Basic residues" evidence="1">
    <location>
        <begin position="35"/>
        <end position="50"/>
    </location>
</feature>
<dbReference type="EMBL" id="CP003345">
    <property type="protein sequence ID" value="AFM05610.1"/>
    <property type="molecule type" value="Genomic_DNA"/>
</dbReference>